<proteinExistence type="inferred from homology"/>
<dbReference type="GO" id="GO:0016705">
    <property type="term" value="F:oxidoreductase activity, acting on paired donors, with incorporation or reduction of molecular oxygen"/>
    <property type="evidence" value="ECO:0007669"/>
    <property type="project" value="InterPro"/>
</dbReference>
<keyword evidence="10" id="KW-0812">Transmembrane</keyword>
<dbReference type="PROSITE" id="PS00086">
    <property type="entry name" value="CYTOCHROME_P450"/>
    <property type="match status" value="1"/>
</dbReference>
<evidence type="ECO:0000256" key="9">
    <source>
        <dbReference type="RuleBase" id="RU000461"/>
    </source>
</evidence>
<evidence type="ECO:0000256" key="7">
    <source>
        <dbReference type="ARBA" id="ARBA00023033"/>
    </source>
</evidence>
<gene>
    <name evidence="12" type="ORF">PgNI_05363</name>
</gene>
<keyword evidence="7 9" id="KW-0503">Monooxygenase</keyword>
<evidence type="ECO:0000256" key="2">
    <source>
        <dbReference type="ARBA" id="ARBA00010617"/>
    </source>
</evidence>
<evidence type="ECO:0000256" key="1">
    <source>
        <dbReference type="ARBA" id="ARBA00001971"/>
    </source>
</evidence>
<evidence type="ECO:0000313" key="12">
    <source>
        <dbReference type="RefSeq" id="XP_030983161.1"/>
    </source>
</evidence>
<dbReference type="InterPro" id="IPR050121">
    <property type="entry name" value="Cytochrome_P450_monoxygenase"/>
</dbReference>
<dbReference type="RefSeq" id="XP_030983161.1">
    <property type="nucleotide sequence ID" value="XM_031125396.1"/>
</dbReference>
<dbReference type="Pfam" id="PF00067">
    <property type="entry name" value="p450"/>
    <property type="match status" value="1"/>
</dbReference>
<protein>
    <recommendedName>
        <fullName evidence="13">Isotrichodermin C-15 hydroxylase</fullName>
    </recommendedName>
</protein>
<accession>A0A6P8B7H0</accession>
<evidence type="ECO:0008006" key="13">
    <source>
        <dbReference type="Google" id="ProtNLM"/>
    </source>
</evidence>
<dbReference type="SUPFAM" id="SSF48264">
    <property type="entry name" value="Cytochrome P450"/>
    <property type="match status" value="1"/>
</dbReference>
<evidence type="ECO:0000313" key="11">
    <source>
        <dbReference type="Proteomes" id="UP000515153"/>
    </source>
</evidence>
<dbReference type="InterPro" id="IPR002401">
    <property type="entry name" value="Cyt_P450_E_grp-I"/>
</dbReference>
<evidence type="ECO:0000256" key="4">
    <source>
        <dbReference type="ARBA" id="ARBA00022723"/>
    </source>
</evidence>
<feature type="transmembrane region" description="Helical" evidence="10">
    <location>
        <begin position="20"/>
        <end position="44"/>
    </location>
</feature>
<keyword evidence="4 8" id="KW-0479">Metal-binding</keyword>
<feature type="binding site" description="axial binding residue" evidence="8">
    <location>
        <position position="479"/>
    </location>
    <ligand>
        <name>heme</name>
        <dbReference type="ChEBI" id="CHEBI:30413"/>
    </ligand>
    <ligandPart>
        <name>Fe</name>
        <dbReference type="ChEBI" id="CHEBI:18248"/>
    </ligandPart>
</feature>
<keyword evidence="10" id="KW-0472">Membrane</keyword>
<keyword evidence="5 9" id="KW-0560">Oxidoreductase</keyword>
<dbReference type="Proteomes" id="UP000515153">
    <property type="component" value="Chromosome I"/>
</dbReference>
<keyword evidence="11" id="KW-1185">Reference proteome</keyword>
<evidence type="ECO:0000256" key="3">
    <source>
        <dbReference type="ARBA" id="ARBA00022617"/>
    </source>
</evidence>
<evidence type="ECO:0000256" key="5">
    <source>
        <dbReference type="ARBA" id="ARBA00023002"/>
    </source>
</evidence>
<dbReference type="GO" id="GO:0005506">
    <property type="term" value="F:iron ion binding"/>
    <property type="evidence" value="ECO:0007669"/>
    <property type="project" value="InterPro"/>
</dbReference>
<dbReference type="AlphaFoldDB" id="A0A6P8B7H0"/>
<dbReference type="CDD" id="cd11058">
    <property type="entry name" value="CYP60B-like"/>
    <property type="match status" value="1"/>
</dbReference>
<reference evidence="12" key="2">
    <citation type="submission" date="2019-10" db="EMBL/GenBank/DDBJ databases">
        <authorList>
            <consortium name="NCBI Genome Project"/>
        </authorList>
    </citation>
    <scope>NUCLEOTIDE SEQUENCE</scope>
    <source>
        <strain evidence="12">NI907</strain>
    </source>
</reference>
<dbReference type="Gene3D" id="1.10.630.10">
    <property type="entry name" value="Cytochrome P450"/>
    <property type="match status" value="1"/>
</dbReference>
<comment type="cofactor">
    <cofactor evidence="1 8">
        <name>heme</name>
        <dbReference type="ChEBI" id="CHEBI:30413"/>
    </cofactor>
</comment>
<keyword evidence="10" id="KW-1133">Transmembrane helix</keyword>
<evidence type="ECO:0000256" key="10">
    <source>
        <dbReference type="SAM" id="Phobius"/>
    </source>
</evidence>
<keyword evidence="3 8" id="KW-0349">Heme</keyword>
<dbReference type="KEGG" id="pgri:PgNI_05363"/>
<name>A0A6P8B7H0_PYRGI</name>
<keyword evidence="6 8" id="KW-0408">Iron</keyword>
<dbReference type="GeneID" id="41960305"/>
<organism evidence="11 12">
    <name type="scientific">Pyricularia grisea</name>
    <name type="common">Crabgrass-specific blast fungus</name>
    <name type="synonym">Magnaporthe grisea</name>
    <dbReference type="NCBI Taxonomy" id="148305"/>
    <lineage>
        <taxon>Eukaryota</taxon>
        <taxon>Fungi</taxon>
        <taxon>Dikarya</taxon>
        <taxon>Ascomycota</taxon>
        <taxon>Pezizomycotina</taxon>
        <taxon>Sordariomycetes</taxon>
        <taxon>Sordariomycetidae</taxon>
        <taxon>Magnaporthales</taxon>
        <taxon>Pyriculariaceae</taxon>
        <taxon>Pyricularia</taxon>
    </lineage>
</organism>
<dbReference type="InterPro" id="IPR017972">
    <property type="entry name" value="Cyt_P450_CS"/>
</dbReference>
<dbReference type="PANTHER" id="PTHR24305">
    <property type="entry name" value="CYTOCHROME P450"/>
    <property type="match status" value="1"/>
</dbReference>
<dbReference type="PANTHER" id="PTHR24305:SF29">
    <property type="entry name" value="BENZOATE-PARA-HYDROXYLASE"/>
    <property type="match status" value="1"/>
</dbReference>
<dbReference type="InterPro" id="IPR036396">
    <property type="entry name" value="Cyt_P450_sf"/>
</dbReference>
<dbReference type="GO" id="GO:0004497">
    <property type="term" value="F:monooxygenase activity"/>
    <property type="evidence" value="ECO:0007669"/>
    <property type="project" value="UniProtKB-KW"/>
</dbReference>
<dbReference type="PRINTS" id="PR00385">
    <property type="entry name" value="P450"/>
</dbReference>
<sequence length="541" mass="60798">MGSFNLDVTSLNGIAAKGLVTRLSGLGSVLLGGVVVYYIGLAVYRLYFHPLAKFPGPPLLAISSVPFLFQNYMQGNFAPSVGALHAKYGKIVRIAPDRLAVEGSIGWTDVYGHRPGGNETEFRKVKGFYGPPQDNHIIATLTREDHRRQRRALGHAFSDTAMHEQEPLITYYVDLLIRRMSEEVRSGAPSDFLKWFNYVSFDIIGDLSFAASFKSLETRKAHPWITNMFEGIKGNSYNRFIRSTSPLLLPLATFALKGATKAYWENRKYADVTAKARIEKGADDDKTDMIGTDGKPVVRRDFISYMMRENRDKQALSEAEIIRNASILVTAGSETTATCMSVLAYLFSLPENRKWLDAAVAEIRGHFKREADVQLSTVGANVLPILHACIEEALRIHPPVPETPPRTSPGAVVGGEYIPKGTIIGVYQLATYHNPENFLEADKFRPQRFLSPSHPLYEPQFAKDNTAVFKPFSYGPRDCIGKNLAYTEMRLILSRILLRFDIVNLEPVSKDWFQRQRAFVVWEKGPMVLRLKERTDLELKA</sequence>
<reference evidence="12" key="3">
    <citation type="submission" date="2025-08" db="UniProtKB">
        <authorList>
            <consortium name="RefSeq"/>
        </authorList>
    </citation>
    <scope>IDENTIFICATION</scope>
    <source>
        <strain evidence="12">NI907</strain>
    </source>
</reference>
<evidence type="ECO:0000256" key="6">
    <source>
        <dbReference type="ARBA" id="ARBA00023004"/>
    </source>
</evidence>
<comment type="similarity">
    <text evidence="2 9">Belongs to the cytochrome P450 family.</text>
</comment>
<dbReference type="GO" id="GO:0020037">
    <property type="term" value="F:heme binding"/>
    <property type="evidence" value="ECO:0007669"/>
    <property type="project" value="InterPro"/>
</dbReference>
<reference evidence="11 12" key="1">
    <citation type="journal article" date="2019" name="Mol. Biol. Evol.">
        <title>Blast fungal genomes show frequent chromosomal changes, gene gains and losses, and effector gene turnover.</title>
        <authorList>
            <person name="Gomez Luciano L.B."/>
            <person name="Jason Tsai I."/>
            <person name="Chuma I."/>
            <person name="Tosa Y."/>
            <person name="Chen Y.H."/>
            <person name="Li J.Y."/>
            <person name="Li M.Y."/>
            <person name="Jade Lu M.Y."/>
            <person name="Nakayashiki H."/>
            <person name="Li W.H."/>
        </authorList>
    </citation>
    <scope>NUCLEOTIDE SEQUENCE [LARGE SCALE GENOMIC DNA]</scope>
    <source>
        <strain evidence="11 12">NI907</strain>
    </source>
</reference>
<dbReference type="PRINTS" id="PR00463">
    <property type="entry name" value="EP450I"/>
</dbReference>
<evidence type="ECO:0000256" key="8">
    <source>
        <dbReference type="PIRSR" id="PIRSR602401-1"/>
    </source>
</evidence>
<dbReference type="InterPro" id="IPR001128">
    <property type="entry name" value="Cyt_P450"/>
</dbReference>